<proteinExistence type="predicted"/>
<name>A0A0P1IRA1_9RHOB</name>
<dbReference type="AlphaFoldDB" id="A0A0P1IRA1"/>
<evidence type="ECO:0000313" key="2">
    <source>
        <dbReference type="Proteomes" id="UP000051260"/>
    </source>
</evidence>
<organism evidence="1 2">
    <name type="scientific">Ruegeria denitrificans</name>
    <dbReference type="NCBI Taxonomy" id="1715692"/>
    <lineage>
        <taxon>Bacteria</taxon>
        <taxon>Pseudomonadati</taxon>
        <taxon>Pseudomonadota</taxon>
        <taxon>Alphaproteobacteria</taxon>
        <taxon>Rhodobacterales</taxon>
        <taxon>Roseobacteraceae</taxon>
        <taxon>Ruegeria</taxon>
    </lineage>
</organism>
<dbReference type="EMBL" id="CYUD01000029">
    <property type="protein sequence ID" value="CUK20699.1"/>
    <property type="molecule type" value="Genomic_DNA"/>
</dbReference>
<protein>
    <submittedName>
        <fullName evidence="1">Uncharacterized protein</fullName>
    </submittedName>
</protein>
<accession>A0A0P1IRA1</accession>
<gene>
    <name evidence="1" type="ORF">RUE5091_04546</name>
</gene>
<evidence type="ECO:0000313" key="1">
    <source>
        <dbReference type="EMBL" id="CUK20699.1"/>
    </source>
</evidence>
<sequence>MRWLYPEPADFLSHFPRVMDFFGGRAFEQGSAFRNDDFTAGIWLLLRSIQFAKEKGWGQRWLNAASNVVMKMEDLLT</sequence>
<dbReference type="Proteomes" id="UP000051260">
    <property type="component" value="Unassembled WGS sequence"/>
</dbReference>
<keyword evidence="2" id="KW-1185">Reference proteome</keyword>
<reference evidence="2" key="1">
    <citation type="submission" date="2015-09" db="EMBL/GenBank/DDBJ databases">
        <authorList>
            <person name="Rodrigo-Torres L."/>
            <person name="Arahal D.R."/>
        </authorList>
    </citation>
    <scope>NUCLEOTIDE SEQUENCE [LARGE SCALE GENOMIC DNA]</scope>
    <source>
        <strain evidence="2">CECT 5091</strain>
    </source>
</reference>